<dbReference type="GO" id="GO:0097484">
    <property type="term" value="P:dendrite extension"/>
    <property type="evidence" value="ECO:0007669"/>
    <property type="project" value="TreeGrafter"/>
</dbReference>
<evidence type="ECO:0000313" key="7">
    <source>
        <dbReference type="RefSeq" id="XP_032825566.1"/>
    </source>
</evidence>
<proteinExistence type="inferred from homology"/>
<evidence type="ECO:0000256" key="1">
    <source>
        <dbReference type="ARBA" id="ARBA00034118"/>
    </source>
</evidence>
<feature type="region of interest" description="Disordered" evidence="4">
    <location>
        <begin position="1"/>
        <end position="24"/>
    </location>
</feature>
<dbReference type="GO" id="GO:0003723">
    <property type="term" value="F:RNA binding"/>
    <property type="evidence" value="ECO:0007669"/>
    <property type="project" value="TreeGrafter"/>
</dbReference>
<dbReference type="RefSeq" id="XP_032825566.1">
    <property type="nucleotide sequence ID" value="XM_032969675.1"/>
</dbReference>
<organism evidence="5 8">
    <name type="scientific">Petromyzon marinus</name>
    <name type="common">Sea lamprey</name>
    <dbReference type="NCBI Taxonomy" id="7757"/>
    <lineage>
        <taxon>Eukaryota</taxon>
        <taxon>Metazoa</taxon>
        <taxon>Chordata</taxon>
        <taxon>Craniata</taxon>
        <taxon>Vertebrata</taxon>
        <taxon>Cyclostomata</taxon>
        <taxon>Hyperoartia</taxon>
        <taxon>Petromyzontiformes</taxon>
        <taxon>Petromyzontidae</taxon>
        <taxon>Petromyzon</taxon>
    </lineage>
</organism>
<evidence type="ECO:0000313" key="8">
    <source>
        <dbReference type="RefSeq" id="XP_032825567.1"/>
    </source>
</evidence>
<feature type="compositionally biased region" description="Low complexity" evidence="4">
    <location>
        <begin position="61"/>
        <end position="72"/>
    </location>
</feature>
<evidence type="ECO:0000313" key="6">
    <source>
        <dbReference type="RefSeq" id="XP_032825565.1"/>
    </source>
</evidence>
<feature type="region of interest" description="Disordered" evidence="4">
    <location>
        <begin position="60"/>
        <end position="115"/>
    </location>
</feature>
<dbReference type="KEGG" id="pmrn:116951195"/>
<accession>A0AAJ7TWY0</accession>
<evidence type="ECO:0000256" key="3">
    <source>
        <dbReference type="ARBA" id="ARBA00034144"/>
    </source>
</evidence>
<gene>
    <name evidence="6 7 8" type="primary">LLPH</name>
</gene>
<protein>
    <recommendedName>
        <fullName evidence="2">Protein LLP homolog</fullName>
    </recommendedName>
    <alternativeName>
        <fullName evidence="3">Protein LAPS18-like</fullName>
    </alternativeName>
</protein>
<sequence length="143" mass="16323">MAKSIRSKWRRKMRAEKRKKNAPKEMARLKAILGTDASGDTRMDEVKDVVTMVPVEKLKRATTTTTSTASTTKADVEIKGDNAEETQSMDLDSKRKKSTYLNEHGQYPKWMNPRQCKRIRAKRLRKNGKCKGIASKHSKGLAW</sequence>
<feature type="compositionally biased region" description="Basic residues" evidence="4">
    <location>
        <begin position="1"/>
        <end position="21"/>
    </location>
</feature>
<comment type="similarity">
    <text evidence="1">Belongs to the learning-associated protein family.</text>
</comment>
<dbReference type="GO" id="GO:0001099">
    <property type="term" value="F:basal RNA polymerase II transcription machinery binding"/>
    <property type="evidence" value="ECO:0007669"/>
    <property type="project" value="TreeGrafter"/>
</dbReference>
<dbReference type="PANTHER" id="PTHR34253:SF1">
    <property type="entry name" value="PROTEIN LLP HOMOLOG"/>
    <property type="match status" value="1"/>
</dbReference>
<dbReference type="PANTHER" id="PTHR34253">
    <property type="entry name" value="PROTEIN LLP HOMOLOG"/>
    <property type="match status" value="1"/>
</dbReference>
<dbReference type="InterPro" id="IPR018784">
    <property type="entry name" value="LLPH-like"/>
</dbReference>
<dbReference type="RefSeq" id="XP_032825565.1">
    <property type="nucleotide sequence ID" value="XM_032969674.1"/>
</dbReference>
<dbReference type="AlphaFoldDB" id="A0AAJ7TWY0"/>
<evidence type="ECO:0000313" key="5">
    <source>
        <dbReference type="Proteomes" id="UP001318040"/>
    </source>
</evidence>
<reference evidence="6 7" key="1">
    <citation type="submission" date="2025-04" db="UniProtKB">
        <authorList>
            <consortium name="RefSeq"/>
        </authorList>
    </citation>
    <scope>IDENTIFICATION</scope>
    <source>
        <tissue evidence="6 7">Sperm</tissue>
    </source>
</reference>
<dbReference type="RefSeq" id="XP_032825567.1">
    <property type="nucleotide sequence ID" value="XM_032969676.1"/>
</dbReference>
<name>A0AAJ7TWY0_PETMA</name>
<dbReference type="Pfam" id="PF10169">
    <property type="entry name" value="LLPH"/>
    <property type="match status" value="1"/>
</dbReference>
<dbReference type="Proteomes" id="UP001318040">
    <property type="component" value="Chromosome 42"/>
</dbReference>
<keyword evidence="5" id="KW-1185">Reference proteome</keyword>
<evidence type="ECO:0000256" key="2">
    <source>
        <dbReference type="ARBA" id="ARBA00034141"/>
    </source>
</evidence>
<evidence type="ECO:0000256" key="4">
    <source>
        <dbReference type="SAM" id="MobiDB-lite"/>
    </source>
</evidence>
<dbReference type="GO" id="GO:0005730">
    <property type="term" value="C:nucleolus"/>
    <property type="evidence" value="ECO:0007669"/>
    <property type="project" value="TreeGrafter"/>
</dbReference>